<organism evidence="2 3">
    <name type="scientific">Acidithiobacillus caldus (strain ATCC 51756 / DSM 8584 / KU)</name>
    <dbReference type="NCBI Taxonomy" id="637389"/>
    <lineage>
        <taxon>Bacteria</taxon>
        <taxon>Pseudomonadati</taxon>
        <taxon>Pseudomonadota</taxon>
        <taxon>Acidithiobacillia</taxon>
        <taxon>Acidithiobacillales</taxon>
        <taxon>Acidithiobacillaceae</taxon>
        <taxon>Acidithiobacillus</taxon>
    </lineage>
</organism>
<evidence type="ECO:0000256" key="1">
    <source>
        <dbReference type="SAM" id="Phobius"/>
    </source>
</evidence>
<dbReference type="HOGENOM" id="CLU_2566027_0_0_6"/>
<reference evidence="2 3" key="1">
    <citation type="journal article" date="2009" name="J. Bacteriol.">
        <title>Draft genome sequence of the extremely acidophilic bacterium Acidithiobacillus caldus ATCC 51756 reveals metabolic versatility in the genus Acidithiobacillus.</title>
        <authorList>
            <person name="Valdes J."/>
            <person name="Quatrini R."/>
            <person name="Hallberg K."/>
            <person name="Dopson M."/>
            <person name="Valenzuela P.D."/>
            <person name="Holmes D.S."/>
        </authorList>
    </citation>
    <scope>NUCLEOTIDE SEQUENCE [LARGE SCALE GENOMIC DNA]</scope>
    <source>
        <strain evidence="3">ATCC 51756 / DSM 8584 / KU</strain>
    </source>
</reference>
<dbReference type="EMBL" id="CP005986">
    <property type="protein sequence ID" value="AIA55575.1"/>
    <property type="molecule type" value="Genomic_DNA"/>
</dbReference>
<protein>
    <submittedName>
        <fullName evidence="2">Uncharacterized protein</fullName>
    </submittedName>
</protein>
<keyword evidence="1" id="KW-1133">Transmembrane helix</keyword>
<evidence type="ECO:0000313" key="3">
    <source>
        <dbReference type="Proteomes" id="UP000005522"/>
    </source>
</evidence>
<dbReference type="AlphaFoldDB" id="A0A059ZVD7"/>
<feature type="transmembrane region" description="Helical" evidence="1">
    <location>
        <begin position="41"/>
        <end position="68"/>
    </location>
</feature>
<evidence type="ECO:0000313" key="2">
    <source>
        <dbReference type="EMBL" id="AIA55575.1"/>
    </source>
</evidence>
<dbReference type="Proteomes" id="UP000005522">
    <property type="component" value="Chromosome"/>
</dbReference>
<proteinExistence type="predicted"/>
<gene>
    <name evidence="2" type="ORF">Acaty_c1715</name>
</gene>
<name>A0A059ZVD7_ACICK</name>
<keyword evidence="1" id="KW-0472">Membrane</keyword>
<sequence>MMGMGSHCPMAGMSAHSCSALCALAHAPKGTTFGQLFLPAILTLVLAWFALLLQGFVCVPCWNLLVVWAHPPPLSRVRLLI</sequence>
<accession>A0A059ZVD7</accession>
<dbReference type="KEGG" id="acz:Acaty_c1715"/>
<keyword evidence="1" id="KW-0812">Transmembrane</keyword>